<evidence type="ECO:0000313" key="7">
    <source>
        <dbReference type="Proteomes" id="UP001408356"/>
    </source>
</evidence>
<keyword evidence="3" id="KW-0812">Transmembrane</keyword>
<feature type="domain" description="GST C-terminal" evidence="5">
    <location>
        <begin position="591"/>
        <end position="736"/>
    </location>
</feature>
<dbReference type="CDD" id="cd00570">
    <property type="entry name" value="GST_N_family"/>
    <property type="match status" value="1"/>
</dbReference>
<evidence type="ECO:0000256" key="2">
    <source>
        <dbReference type="SAM" id="MobiDB-lite"/>
    </source>
</evidence>
<evidence type="ECO:0000313" key="6">
    <source>
        <dbReference type="EMBL" id="KAK9425973.1"/>
    </source>
</evidence>
<organism evidence="6 7">
    <name type="scientific">Seiridium unicorne</name>
    <dbReference type="NCBI Taxonomy" id="138068"/>
    <lineage>
        <taxon>Eukaryota</taxon>
        <taxon>Fungi</taxon>
        <taxon>Dikarya</taxon>
        <taxon>Ascomycota</taxon>
        <taxon>Pezizomycotina</taxon>
        <taxon>Sordariomycetes</taxon>
        <taxon>Xylariomycetidae</taxon>
        <taxon>Amphisphaeriales</taxon>
        <taxon>Sporocadaceae</taxon>
        <taxon>Seiridium</taxon>
    </lineage>
</organism>
<keyword evidence="3" id="KW-0472">Membrane</keyword>
<proteinExistence type="inferred from homology"/>
<feature type="transmembrane region" description="Helical" evidence="3">
    <location>
        <begin position="101"/>
        <end position="122"/>
    </location>
</feature>
<evidence type="ECO:0000256" key="1">
    <source>
        <dbReference type="ARBA" id="ARBA00007409"/>
    </source>
</evidence>
<dbReference type="SUPFAM" id="SSF47616">
    <property type="entry name" value="GST C-terminal domain-like"/>
    <property type="match status" value="1"/>
</dbReference>
<feature type="transmembrane region" description="Helical" evidence="3">
    <location>
        <begin position="143"/>
        <end position="165"/>
    </location>
</feature>
<dbReference type="PANTHER" id="PTHR43968:SF13">
    <property type="entry name" value="GLUTATHIONE TRANSFERASE OMEGA-1"/>
    <property type="match status" value="1"/>
</dbReference>
<dbReference type="InterPro" id="IPR036249">
    <property type="entry name" value="Thioredoxin-like_sf"/>
</dbReference>
<dbReference type="SFLD" id="SFLDG00358">
    <property type="entry name" value="Main_(cytGST)"/>
    <property type="match status" value="1"/>
</dbReference>
<dbReference type="InterPro" id="IPR010987">
    <property type="entry name" value="Glutathione-S-Trfase_C-like"/>
</dbReference>
<dbReference type="PROSITE" id="PS50404">
    <property type="entry name" value="GST_NTER"/>
    <property type="match status" value="1"/>
</dbReference>
<dbReference type="InterPro" id="IPR040079">
    <property type="entry name" value="Glutathione_S-Trfase"/>
</dbReference>
<dbReference type="Gene3D" id="1.20.1050.10">
    <property type="match status" value="1"/>
</dbReference>
<dbReference type="Gene3D" id="3.40.30.10">
    <property type="entry name" value="Glutaredoxin"/>
    <property type="match status" value="1"/>
</dbReference>
<protein>
    <submittedName>
        <fullName evidence="6">Extracellular membrane protein CFEM domain-containing protein</fullName>
    </submittedName>
</protein>
<dbReference type="CDD" id="cd00299">
    <property type="entry name" value="GST_C_family"/>
    <property type="match status" value="1"/>
</dbReference>
<feature type="transmembrane region" description="Helical" evidence="3">
    <location>
        <begin position="62"/>
        <end position="81"/>
    </location>
</feature>
<dbReference type="InterPro" id="IPR036282">
    <property type="entry name" value="Glutathione-S-Trfase_C_sf"/>
</dbReference>
<feature type="transmembrane region" description="Helical" evidence="3">
    <location>
        <begin position="29"/>
        <end position="50"/>
    </location>
</feature>
<sequence>MFLTLAEVASTAEDSLCVAYPRESRTREVQIAAIVTLALSVPIVLARCAARLQTTKRLWLDDWTALLGMVLLAGLAVIEYISSRMGFGMHYWNVGVGDGAVLLQALLQLFYVAQLLYIMIQISAKVSIACLFIRIFPARWIRLTLKIFITFMLGHGTIFIMVIIFQCWPIYSIWDKNVTGQCVDVTIVGFVGAGISIVEDIILIILPVAELRKLQVMMRQRVVLFAIFAIASFATITSMIRLKYLVMFANTFDSTWDNVDVIIWSLIELLTAVFLGSLPPLRPWVNKIVPNITVIWSKPRTGKSGSELPPPDSNTETDRKSKHSRAGSLAVFESDATRFSNHTKTSSFAMSAMTSLRFSDQWNMLPESPLRVPTSKFQDSGVVPPEPIHKRWSQQPDSPTDPNILEKSMSLYLNKMASHDLESNRSRDTWSTRDTWTHTATESKCGRQNPTSHCLISPKSKLMLRTLRKMAEVDTGLHAHASGVAAKTVTAHANEHPLKLYAGWFCPFVQRSWIVLEEKKVPYEYVEINPYKKAKEFLDLNPRGLVPTLAVPVDGQGKVQKPIYESSIICEYLNEEFADESKHGPDLYPESTYQRARCRLWIDHISNKIVPGFYKFIQHTPEKEYSIELARSDFLAHIKTLVSEMDDSGPWFLGDRFSMVDVMLAPWAKRLFLLDHYKPGGLNIPVDKGGEDSAIWDRWLQWYNAVSERQSVKDTWSDEEYYIKAYQRYAEDKTQSQVGQATRKGEKLP</sequence>
<name>A0ABR2VGC9_9PEZI</name>
<keyword evidence="3" id="KW-1133">Transmembrane helix</keyword>
<feature type="transmembrane region" description="Helical" evidence="3">
    <location>
        <begin position="185"/>
        <end position="209"/>
    </location>
</feature>
<evidence type="ECO:0000256" key="3">
    <source>
        <dbReference type="SAM" id="Phobius"/>
    </source>
</evidence>
<dbReference type="InterPro" id="IPR049326">
    <property type="entry name" value="Rhodopsin_dom_fungi"/>
</dbReference>
<gene>
    <name evidence="6" type="ORF">SUNI508_12774</name>
</gene>
<feature type="region of interest" description="Disordered" evidence="2">
    <location>
        <begin position="375"/>
        <end position="402"/>
    </location>
</feature>
<reference evidence="6 7" key="1">
    <citation type="journal article" date="2024" name="J. Plant Pathol.">
        <title>Sequence and assembly of the genome of Seiridium unicorne, isolate CBS 538.82, causal agent of cypress canker disease.</title>
        <authorList>
            <person name="Scali E."/>
            <person name="Rocca G.D."/>
            <person name="Danti R."/>
            <person name="Garbelotto M."/>
            <person name="Barberini S."/>
            <person name="Baroncelli R."/>
            <person name="Emiliani G."/>
        </authorList>
    </citation>
    <scope>NUCLEOTIDE SEQUENCE [LARGE SCALE GENOMIC DNA]</scope>
    <source>
        <strain evidence="6 7">BM-138-508</strain>
    </source>
</reference>
<feature type="domain" description="GST N-terminal" evidence="4">
    <location>
        <begin position="496"/>
        <end position="581"/>
    </location>
</feature>
<dbReference type="SFLD" id="SFLDS00019">
    <property type="entry name" value="Glutathione_Transferase_(cytos"/>
    <property type="match status" value="1"/>
</dbReference>
<evidence type="ECO:0000259" key="4">
    <source>
        <dbReference type="PROSITE" id="PS50404"/>
    </source>
</evidence>
<dbReference type="PANTHER" id="PTHR43968">
    <property type="match status" value="1"/>
</dbReference>
<feature type="region of interest" description="Disordered" evidence="2">
    <location>
        <begin position="300"/>
        <end position="326"/>
    </location>
</feature>
<dbReference type="Pfam" id="PF20684">
    <property type="entry name" value="Fung_rhodopsin"/>
    <property type="match status" value="1"/>
</dbReference>
<comment type="similarity">
    <text evidence="1">Belongs to the GST superfamily.</text>
</comment>
<dbReference type="Proteomes" id="UP001408356">
    <property type="component" value="Unassembled WGS sequence"/>
</dbReference>
<evidence type="ECO:0000259" key="5">
    <source>
        <dbReference type="PROSITE" id="PS50405"/>
    </source>
</evidence>
<dbReference type="PROSITE" id="PS50405">
    <property type="entry name" value="GST_CTER"/>
    <property type="match status" value="1"/>
</dbReference>
<feature type="transmembrane region" description="Helical" evidence="3">
    <location>
        <begin position="221"/>
        <end position="241"/>
    </location>
</feature>
<dbReference type="Pfam" id="PF13410">
    <property type="entry name" value="GST_C_2"/>
    <property type="match status" value="1"/>
</dbReference>
<dbReference type="SUPFAM" id="SSF52833">
    <property type="entry name" value="Thioredoxin-like"/>
    <property type="match status" value="1"/>
</dbReference>
<dbReference type="Pfam" id="PF13409">
    <property type="entry name" value="GST_N_2"/>
    <property type="match status" value="1"/>
</dbReference>
<dbReference type="InterPro" id="IPR050983">
    <property type="entry name" value="GST_Omega/HSP26"/>
</dbReference>
<comment type="caution">
    <text evidence="6">The sequence shown here is derived from an EMBL/GenBank/DDBJ whole genome shotgun (WGS) entry which is preliminary data.</text>
</comment>
<accession>A0ABR2VGC9</accession>
<keyword evidence="7" id="KW-1185">Reference proteome</keyword>
<dbReference type="EMBL" id="JARVKF010000009">
    <property type="protein sequence ID" value="KAK9425973.1"/>
    <property type="molecule type" value="Genomic_DNA"/>
</dbReference>
<dbReference type="InterPro" id="IPR004045">
    <property type="entry name" value="Glutathione_S-Trfase_N"/>
</dbReference>